<evidence type="ECO:0000259" key="14">
    <source>
        <dbReference type="PROSITE" id="PS50157"/>
    </source>
</evidence>
<dbReference type="CDD" id="cd06916">
    <property type="entry name" value="NR_DBD_like"/>
    <property type="match status" value="2"/>
</dbReference>
<dbReference type="InterPro" id="IPR035500">
    <property type="entry name" value="NHR-like_dom_sf"/>
</dbReference>
<dbReference type="PANTHER" id="PTHR24082">
    <property type="entry name" value="NUCLEAR HORMONE RECEPTOR"/>
    <property type="match status" value="1"/>
</dbReference>
<gene>
    <name evidence="16" type="ORF">TOA249_LOCUS20653</name>
</gene>
<feature type="domain" description="C2H2-type" evidence="14">
    <location>
        <begin position="732"/>
        <end position="761"/>
    </location>
</feature>
<name>A0A821LR34_9BILA</name>
<comment type="subcellular location">
    <subcellularLocation>
        <location evidence="1">Nucleus</location>
    </subcellularLocation>
</comment>
<dbReference type="GO" id="GO:0008270">
    <property type="term" value="F:zinc ion binding"/>
    <property type="evidence" value="ECO:0007669"/>
    <property type="project" value="UniProtKB-KW"/>
</dbReference>
<dbReference type="GO" id="GO:0000122">
    <property type="term" value="P:negative regulation of transcription by RNA polymerase II"/>
    <property type="evidence" value="ECO:0007669"/>
    <property type="project" value="TreeGrafter"/>
</dbReference>
<dbReference type="SMART" id="SM00399">
    <property type="entry name" value="ZnF_C4"/>
    <property type="match status" value="2"/>
</dbReference>
<feature type="domain" description="C2H2-type" evidence="14">
    <location>
        <begin position="762"/>
        <end position="791"/>
    </location>
</feature>
<evidence type="ECO:0000256" key="10">
    <source>
        <dbReference type="ARBA" id="ARBA00023242"/>
    </source>
</evidence>
<dbReference type="Pfam" id="PF00105">
    <property type="entry name" value="zf-C4"/>
    <property type="match status" value="2"/>
</dbReference>
<proteinExistence type="inferred from homology"/>
<evidence type="ECO:0000256" key="2">
    <source>
        <dbReference type="ARBA" id="ARBA00022723"/>
    </source>
</evidence>
<comment type="caution">
    <text evidence="16">The sequence shown here is derived from an EMBL/GenBank/DDBJ whole genome shotgun (WGS) entry which is preliminary data.</text>
</comment>
<feature type="compositionally biased region" description="Polar residues" evidence="13">
    <location>
        <begin position="678"/>
        <end position="693"/>
    </location>
</feature>
<dbReference type="AlphaFoldDB" id="A0A821LR34"/>
<feature type="domain" description="C2H2-type" evidence="14">
    <location>
        <begin position="792"/>
        <end position="814"/>
    </location>
</feature>
<keyword evidence="2" id="KW-0479">Metal-binding</keyword>
<dbReference type="FunFam" id="3.30.160.60:FF:001110">
    <property type="entry name" value="Krueppel factor 13"/>
    <property type="match status" value="1"/>
</dbReference>
<dbReference type="PANTHER" id="PTHR24082:SF473">
    <property type="entry name" value="ECDYSONE-INDUCED PROTEIN 75B, ISOFORM B"/>
    <property type="match status" value="1"/>
</dbReference>
<dbReference type="SUPFAM" id="SSF48508">
    <property type="entry name" value="Nuclear receptor ligand-binding domain"/>
    <property type="match status" value="1"/>
</dbReference>
<evidence type="ECO:0000256" key="11">
    <source>
        <dbReference type="ARBA" id="ARBA00038409"/>
    </source>
</evidence>
<dbReference type="SUPFAM" id="SSF57667">
    <property type="entry name" value="beta-beta-alpha zinc fingers"/>
    <property type="match status" value="2"/>
</dbReference>
<protein>
    <submittedName>
        <fullName evidence="16">Uncharacterized protein</fullName>
    </submittedName>
</protein>
<dbReference type="GO" id="GO:0000978">
    <property type="term" value="F:RNA polymerase II cis-regulatory region sequence-specific DNA binding"/>
    <property type="evidence" value="ECO:0007669"/>
    <property type="project" value="TreeGrafter"/>
</dbReference>
<evidence type="ECO:0000313" key="17">
    <source>
        <dbReference type="Proteomes" id="UP000663838"/>
    </source>
</evidence>
<evidence type="ECO:0000256" key="12">
    <source>
        <dbReference type="PROSITE-ProRule" id="PRU00042"/>
    </source>
</evidence>
<evidence type="ECO:0000256" key="8">
    <source>
        <dbReference type="ARBA" id="ARBA00023163"/>
    </source>
</evidence>
<dbReference type="GO" id="GO:0030154">
    <property type="term" value="P:cell differentiation"/>
    <property type="evidence" value="ECO:0007669"/>
    <property type="project" value="TreeGrafter"/>
</dbReference>
<feature type="compositionally biased region" description="Basic residues" evidence="13">
    <location>
        <begin position="837"/>
        <end position="850"/>
    </location>
</feature>
<evidence type="ECO:0000259" key="15">
    <source>
        <dbReference type="PROSITE" id="PS51030"/>
    </source>
</evidence>
<keyword evidence="9" id="KW-0675">Receptor</keyword>
<reference evidence="16" key="1">
    <citation type="submission" date="2021-02" db="EMBL/GenBank/DDBJ databases">
        <authorList>
            <person name="Nowell W R."/>
        </authorList>
    </citation>
    <scope>NUCLEOTIDE SEQUENCE</scope>
</reference>
<feature type="region of interest" description="Disordered" evidence="13">
    <location>
        <begin position="605"/>
        <end position="637"/>
    </location>
</feature>
<dbReference type="PRINTS" id="PR00047">
    <property type="entry name" value="STROIDFINGER"/>
</dbReference>
<evidence type="ECO:0000256" key="5">
    <source>
        <dbReference type="ARBA" id="ARBA00022833"/>
    </source>
</evidence>
<feature type="domain" description="Nuclear receptor" evidence="15">
    <location>
        <begin position="34"/>
        <end position="110"/>
    </location>
</feature>
<comment type="similarity">
    <text evidence="11">Belongs to the Sp1 C2H2-type zinc-finger protein family.</text>
</comment>
<dbReference type="EMBL" id="CAJOBS010001710">
    <property type="protein sequence ID" value="CAF4755119.1"/>
    <property type="molecule type" value="Genomic_DNA"/>
</dbReference>
<keyword evidence="4 12" id="KW-0863">Zinc-finger</keyword>
<dbReference type="InterPro" id="IPR013087">
    <property type="entry name" value="Znf_C2H2_type"/>
</dbReference>
<dbReference type="GO" id="GO:0004879">
    <property type="term" value="F:nuclear receptor activity"/>
    <property type="evidence" value="ECO:0007669"/>
    <property type="project" value="TreeGrafter"/>
</dbReference>
<keyword evidence="10" id="KW-0539">Nucleus</keyword>
<evidence type="ECO:0000256" key="4">
    <source>
        <dbReference type="ARBA" id="ARBA00022771"/>
    </source>
</evidence>
<keyword evidence="7" id="KW-0238">DNA-binding</keyword>
<keyword evidence="6" id="KW-0805">Transcription regulation</keyword>
<keyword evidence="5" id="KW-0862">Zinc</keyword>
<dbReference type="FunFam" id="3.30.160.60:FF:000014">
    <property type="entry name" value="Transcription factor Sp3"/>
    <property type="match status" value="1"/>
</dbReference>
<dbReference type="InterPro" id="IPR050234">
    <property type="entry name" value="Nuclear_hormone_rcpt_NR1"/>
</dbReference>
<evidence type="ECO:0000256" key="13">
    <source>
        <dbReference type="SAM" id="MobiDB-lite"/>
    </source>
</evidence>
<evidence type="ECO:0000256" key="7">
    <source>
        <dbReference type="ARBA" id="ARBA00023125"/>
    </source>
</evidence>
<evidence type="ECO:0000256" key="3">
    <source>
        <dbReference type="ARBA" id="ARBA00022737"/>
    </source>
</evidence>
<dbReference type="PROSITE" id="PS00028">
    <property type="entry name" value="ZINC_FINGER_C2H2_1"/>
    <property type="match status" value="3"/>
</dbReference>
<dbReference type="Gene3D" id="3.30.50.10">
    <property type="entry name" value="Erythroid Transcription Factor GATA-1, subunit A"/>
    <property type="match status" value="2"/>
</dbReference>
<sequence>MDMLILDQSHMICSEQVSISSLNSTAVCLQDFRSEPCQVCGENASGWHCGSITCEACKKFFLRSVNGEYLKYKCIRDKKCIITRATRTQCQCCRYSKCIAIGMKIIEQSSNPKIEEIFKEIPCAVCQSASSGIHFGATTCEGCKGFFRRMTKENTPQNYKCSERNNCEINALTRNMCRACRFRKCLMAGMSIEGSRIGRQSNLFKHKMVEMQRRGVVQSKLCHILTSNLNHTRKKIPHINQEPLIMVSLKDNLESHIFEQISHIENAYISQLKELPFCSNEINDLWMICTSQLQEYSNRVRAFIDRIPNFNSINFIEKTSIIHLSTHSVILMCLCIQSLRSGIVNSNWNYLNISFDSSHSQYLQDQYPFFFELNRLTYSFEKELQIFELDDKEIALMLTLLITSIGNNKSKEIEYLEEELFSILYDYMAVKRGMNNKDYFILTIQIPFLHRINNLILTNISNLKCSLSYELNNSIIVYDKLFGSYFMAATNNNSDLNMTNVNPLAMLVEQCNKFQSSNPSPPLSPSKSNVYAWKRPIVNPSSMHSNSSITSPFVRINHYEHSLLNGNGHLKENSSAPSSSSAAAAATTTTTTTPWMDIHHHHHQPWFTTNQTPPISNHNEHQTSPPPSLFSTSSNVQYPPHIQSTHYNDFLSVNHPYNTDSYRHEFRLFYPPIVSSHTPSPPTIQATTSSPTAKNPLKKPKTSRAQCDCPNCREADRLGYITGSTVRKRNIHNCHIPGCGKEYHKTSHLKAHLRWHTGERPFVCNWLFCGKRFTRSDELQRHSRTHTGEKRFACQMCGKRFMRSDHLNKHVKTHITTSINDEFRSRTIESNAQENQHHHHDHQTYHHMHNQRFLSTDIKTEPRMRD</sequence>
<keyword evidence="3" id="KW-0677">Repeat</keyword>
<accession>A0A821LR34</accession>
<dbReference type="Proteomes" id="UP000663838">
    <property type="component" value="Unassembled WGS sequence"/>
</dbReference>
<dbReference type="GO" id="GO:0045944">
    <property type="term" value="P:positive regulation of transcription by RNA polymerase II"/>
    <property type="evidence" value="ECO:0007669"/>
    <property type="project" value="TreeGrafter"/>
</dbReference>
<dbReference type="GO" id="GO:0009755">
    <property type="term" value="P:hormone-mediated signaling pathway"/>
    <property type="evidence" value="ECO:0007669"/>
    <property type="project" value="TreeGrafter"/>
</dbReference>
<feature type="domain" description="Nuclear receptor" evidence="15">
    <location>
        <begin position="120"/>
        <end position="197"/>
    </location>
</feature>
<dbReference type="Gene3D" id="3.30.160.60">
    <property type="entry name" value="Classic Zinc Finger"/>
    <property type="match status" value="3"/>
</dbReference>
<dbReference type="Gene3D" id="1.10.565.10">
    <property type="entry name" value="Retinoid X Receptor"/>
    <property type="match status" value="1"/>
</dbReference>
<feature type="region of interest" description="Disordered" evidence="13">
    <location>
        <begin position="565"/>
        <end position="589"/>
    </location>
</feature>
<dbReference type="InterPro" id="IPR001628">
    <property type="entry name" value="Znf_hrmn_rcpt"/>
</dbReference>
<dbReference type="GO" id="GO:0005634">
    <property type="term" value="C:nucleus"/>
    <property type="evidence" value="ECO:0007669"/>
    <property type="project" value="UniProtKB-SubCell"/>
</dbReference>
<feature type="region of interest" description="Disordered" evidence="13">
    <location>
        <begin position="678"/>
        <end position="702"/>
    </location>
</feature>
<evidence type="ECO:0000313" key="16">
    <source>
        <dbReference type="EMBL" id="CAF4755119.1"/>
    </source>
</evidence>
<keyword evidence="8" id="KW-0804">Transcription</keyword>
<evidence type="ECO:0000256" key="9">
    <source>
        <dbReference type="ARBA" id="ARBA00023170"/>
    </source>
</evidence>
<feature type="region of interest" description="Disordered" evidence="13">
    <location>
        <begin position="831"/>
        <end position="866"/>
    </location>
</feature>
<dbReference type="InterPro" id="IPR013088">
    <property type="entry name" value="Znf_NHR/GATA"/>
</dbReference>
<dbReference type="Pfam" id="PF00096">
    <property type="entry name" value="zf-C2H2"/>
    <property type="match status" value="2"/>
</dbReference>
<evidence type="ECO:0000256" key="1">
    <source>
        <dbReference type="ARBA" id="ARBA00004123"/>
    </source>
</evidence>
<evidence type="ECO:0000256" key="6">
    <source>
        <dbReference type="ARBA" id="ARBA00023015"/>
    </source>
</evidence>
<dbReference type="SMART" id="SM00355">
    <property type="entry name" value="ZnF_C2H2"/>
    <property type="match status" value="3"/>
</dbReference>
<organism evidence="16 17">
    <name type="scientific">Rotaria socialis</name>
    <dbReference type="NCBI Taxonomy" id="392032"/>
    <lineage>
        <taxon>Eukaryota</taxon>
        <taxon>Metazoa</taxon>
        <taxon>Spiralia</taxon>
        <taxon>Gnathifera</taxon>
        <taxon>Rotifera</taxon>
        <taxon>Eurotatoria</taxon>
        <taxon>Bdelloidea</taxon>
        <taxon>Philodinida</taxon>
        <taxon>Philodinidae</taxon>
        <taxon>Rotaria</taxon>
    </lineage>
</organism>
<dbReference type="SUPFAM" id="SSF57716">
    <property type="entry name" value="Glucocorticoid receptor-like (DNA-binding domain)"/>
    <property type="match status" value="2"/>
</dbReference>
<dbReference type="InterPro" id="IPR036236">
    <property type="entry name" value="Znf_C2H2_sf"/>
</dbReference>
<feature type="compositionally biased region" description="Polar residues" evidence="13">
    <location>
        <begin position="606"/>
        <end position="617"/>
    </location>
</feature>
<dbReference type="PROSITE" id="PS51030">
    <property type="entry name" value="NUCLEAR_REC_DBD_2"/>
    <property type="match status" value="2"/>
</dbReference>
<dbReference type="PROSITE" id="PS00031">
    <property type="entry name" value="NUCLEAR_REC_DBD_1"/>
    <property type="match status" value="1"/>
</dbReference>
<dbReference type="PROSITE" id="PS50157">
    <property type="entry name" value="ZINC_FINGER_C2H2_2"/>
    <property type="match status" value="3"/>
</dbReference>
<feature type="compositionally biased region" description="Low complexity" evidence="13">
    <location>
        <begin position="574"/>
        <end position="589"/>
    </location>
</feature>